<organism evidence="2 3">
    <name type="scientific">Pedobacter panaciterrae</name>
    <dbReference type="NCBI Taxonomy" id="363849"/>
    <lineage>
        <taxon>Bacteria</taxon>
        <taxon>Pseudomonadati</taxon>
        <taxon>Bacteroidota</taxon>
        <taxon>Sphingobacteriia</taxon>
        <taxon>Sphingobacteriales</taxon>
        <taxon>Sphingobacteriaceae</taxon>
        <taxon>Pedobacter</taxon>
    </lineage>
</organism>
<evidence type="ECO:0000313" key="3">
    <source>
        <dbReference type="Proteomes" id="UP001378956"/>
    </source>
</evidence>
<comment type="caution">
    <text evidence="2">The sequence shown here is derived from an EMBL/GenBank/DDBJ whole genome shotgun (WGS) entry which is preliminary data.</text>
</comment>
<evidence type="ECO:0000313" key="2">
    <source>
        <dbReference type="EMBL" id="MEJ2901141.1"/>
    </source>
</evidence>
<protein>
    <recommendedName>
        <fullName evidence="1">DUF6965 domain-containing protein</fullName>
    </recommendedName>
</protein>
<reference evidence="2 3" key="1">
    <citation type="submission" date="2024-03" db="EMBL/GenBank/DDBJ databases">
        <title>Sequence of Lycoming College Course Isolates.</title>
        <authorList>
            <person name="Plotts O."/>
            <person name="Newman J."/>
        </authorList>
    </citation>
    <scope>NUCLEOTIDE SEQUENCE [LARGE SCALE GENOMIC DNA]</scope>
    <source>
        <strain evidence="2 3">CJB-3</strain>
    </source>
</reference>
<evidence type="ECO:0000259" key="1">
    <source>
        <dbReference type="Pfam" id="PF22292"/>
    </source>
</evidence>
<name>A0ABU8NHE2_9SPHI</name>
<dbReference type="Proteomes" id="UP001378956">
    <property type="component" value="Unassembled WGS sequence"/>
</dbReference>
<accession>A0ABU8NHE2</accession>
<feature type="domain" description="DUF6965" evidence="1">
    <location>
        <begin position="1"/>
        <end position="67"/>
    </location>
</feature>
<sequence>MTAEDYEAAFHGIALPEGPIEIGQGAIVTDVPLFVAKELAILKFGNNERVKEPVRWRLNRLIELINNSHQ</sequence>
<proteinExistence type="predicted"/>
<keyword evidence="3" id="KW-1185">Reference proteome</keyword>
<dbReference type="Pfam" id="PF22292">
    <property type="entry name" value="DUF6965"/>
    <property type="match status" value="1"/>
</dbReference>
<dbReference type="RefSeq" id="WP_172663626.1">
    <property type="nucleotide sequence ID" value="NZ_CBFGNQ010000004.1"/>
</dbReference>
<dbReference type="EMBL" id="JBBEUB010000001">
    <property type="protein sequence ID" value="MEJ2901141.1"/>
    <property type="molecule type" value="Genomic_DNA"/>
</dbReference>
<dbReference type="InterPro" id="IPR054238">
    <property type="entry name" value="DUF6965"/>
</dbReference>
<gene>
    <name evidence="2" type="ORF">WAE58_01820</name>
</gene>